<accession>A0A4V6N5Z9</accession>
<comment type="caution">
    <text evidence="1">The sequence shown here is derived from an EMBL/GenBank/DDBJ whole genome shotgun (WGS) entry which is preliminary data.</text>
</comment>
<dbReference type="EMBL" id="SJSM01000001">
    <property type="protein sequence ID" value="TCC99676.1"/>
    <property type="molecule type" value="Genomic_DNA"/>
</dbReference>
<evidence type="ECO:0000313" key="2">
    <source>
        <dbReference type="Proteomes" id="UP000291117"/>
    </source>
</evidence>
<sequence length="211" mass="24899">MSKGLGNILEEVVSEFRPFLLERQFVEKGKRDFVKKIKSDFNRQEKITFSGRLHRLDSDAIYIDPVVGIYYPSVKKIEKFFIDDHLSKYPVVAGSISHFSERNIYLSVLYKTGINLTEVVKEIQRELDLGAFTLLSMFPTLESIYLGVIHKHSFLYKFHRSYDERKLLTMTCIILLLYGKEKAMEWTKESFIEGHFKDHIIERLLVFEFKK</sequence>
<keyword evidence="2" id="KW-1185">Reference proteome</keyword>
<reference evidence="1 2" key="1">
    <citation type="submission" date="2019-02" db="EMBL/GenBank/DDBJ databases">
        <title>Pedobacter sp. RP-3-8 sp. nov., isolated from Arctic soil.</title>
        <authorList>
            <person name="Dahal R.H."/>
        </authorList>
    </citation>
    <scope>NUCLEOTIDE SEQUENCE [LARGE SCALE GENOMIC DNA]</scope>
    <source>
        <strain evidence="1 2">RP-3-8</strain>
    </source>
</reference>
<proteinExistence type="predicted"/>
<dbReference type="AlphaFoldDB" id="A0A4V6N5Z9"/>
<dbReference type="OrthoDB" id="1449185at2"/>
<gene>
    <name evidence="1" type="ORF">EZ444_03120</name>
</gene>
<evidence type="ECO:0000313" key="1">
    <source>
        <dbReference type="EMBL" id="TCC99676.1"/>
    </source>
</evidence>
<dbReference type="RefSeq" id="WP_131607114.1">
    <property type="nucleotide sequence ID" value="NZ_SJSM01000001.1"/>
</dbReference>
<protein>
    <submittedName>
        <fullName evidence="1">Uncharacterized protein</fullName>
    </submittedName>
</protein>
<name>A0A4V6N5Z9_9SPHI</name>
<dbReference type="Proteomes" id="UP000291117">
    <property type="component" value="Unassembled WGS sequence"/>
</dbReference>
<organism evidence="1 2">
    <name type="scientific">Pedobacter hiemivivus</name>
    <dbReference type="NCBI Taxonomy" id="2530454"/>
    <lineage>
        <taxon>Bacteria</taxon>
        <taxon>Pseudomonadati</taxon>
        <taxon>Bacteroidota</taxon>
        <taxon>Sphingobacteriia</taxon>
        <taxon>Sphingobacteriales</taxon>
        <taxon>Sphingobacteriaceae</taxon>
        <taxon>Pedobacter</taxon>
    </lineage>
</organism>